<proteinExistence type="predicted"/>
<feature type="region of interest" description="Disordered" evidence="1">
    <location>
        <begin position="61"/>
        <end position="88"/>
    </location>
</feature>
<reference evidence="3" key="1">
    <citation type="journal article" date="2019" name="Int. J. Syst. Evol. Microbiol.">
        <title>The Global Catalogue of Microorganisms (GCM) 10K type strain sequencing project: providing services to taxonomists for standard genome sequencing and annotation.</title>
        <authorList>
            <consortium name="The Broad Institute Genomics Platform"/>
            <consortium name="The Broad Institute Genome Sequencing Center for Infectious Disease"/>
            <person name="Wu L."/>
            <person name="Ma J."/>
        </authorList>
    </citation>
    <scope>NUCLEOTIDE SEQUENCE [LARGE SCALE GENOMIC DNA]</scope>
    <source>
        <strain evidence="3">JCM 18054</strain>
    </source>
</reference>
<keyword evidence="3" id="KW-1185">Reference proteome</keyword>
<feature type="region of interest" description="Disordered" evidence="1">
    <location>
        <begin position="1"/>
        <end position="33"/>
    </location>
</feature>
<evidence type="ECO:0000256" key="1">
    <source>
        <dbReference type="SAM" id="MobiDB-lite"/>
    </source>
</evidence>
<accession>A0ABP8VT27</accession>
<gene>
    <name evidence="2" type="ORF">GCM10023214_75170</name>
</gene>
<evidence type="ECO:0000313" key="2">
    <source>
        <dbReference type="EMBL" id="GAA4669628.1"/>
    </source>
</evidence>
<dbReference type="EMBL" id="BAABIB010000167">
    <property type="protein sequence ID" value="GAA4669628.1"/>
    <property type="molecule type" value="Genomic_DNA"/>
</dbReference>
<comment type="caution">
    <text evidence="2">The sequence shown here is derived from an EMBL/GenBank/DDBJ whole genome shotgun (WGS) entry which is preliminary data.</text>
</comment>
<protein>
    <submittedName>
        <fullName evidence="2">Uncharacterized protein</fullName>
    </submittedName>
</protein>
<name>A0ABP8VT27_9PSEU</name>
<dbReference type="Proteomes" id="UP001500192">
    <property type="component" value="Unassembled WGS sequence"/>
</dbReference>
<feature type="compositionally biased region" description="Basic residues" evidence="1">
    <location>
        <begin position="69"/>
        <end position="88"/>
    </location>
</feature>
<organism evidence="2 3">
    <name type="scientific">Amycolatopsis dongchuanensis</name>
    <dbReference type="NCBI Taxonomy" id="1070866"/>
    <lineage>
        <taxon>Bacteria</taxon>
        <taxon>Bacillati</taxon>
        <taxon>Actinomycetota</taxon>
        <taxon>Actinomycetes</taxon>
        <taxon>Pseudonocardiales</taxon>
        <taxon>Pseudonocardiaceae</taxon>
        <taxon>Amycolatopsis</taxon>
    </lineage>
</organism>
<evidence type="ECO:0000313" key="3">
    <source>
        <dbReference type="Proteomes" id="UP001500192"/>
    </source>
</evidence>
<sequence length="88" mass="9230">MAEALGLGFGTWSPPSRGCHPGTGGGEARLPHWAANGRPTEANLAVRAAVAGVAAELAATPAPVGPARVPHRARPPRWCPSRRRRPRR</sequence>